<reference evidence="1" key="1">
    <citation type="journal article" date="2023" name="Plants (Basel)">
        <title>Genomic Analysis of Leptolyngbya boryana CZ1 Reveals Efficient Carbon Fixation Modules.</title>
        <authorList>
            <person name="Bai X."/>
            <person name="Wang H."/>
            <person name="Cheng W."/>
            <person name="Wang J."/>
            <person name="Ma M."/>
            <person name="Hu H."/>
            <person name="Song Z."/>
            <person name="Ma H."/>
            <person name="Fan Y."/>
            <person name="Du C."/>
            <person name="Xu J."/>
        </authorList>
    </citation>
    <scope>NUCLEOTIDE SEQUENCE</scope>
    <source>
        <strain evidence="1">CZ1</strain>
    </source>
</reference>
<protein>
    <submittedName>
        <fullName evidence="1">Uncharacterized protein</fullName>
    </submittedName>
</protein>
<evidence type="ECO:0000313" key="1">
    <source>
        <dbReference type="EMBL" id="WNZ45274.1"/>
    </source>
</evidence>
<dbReference type="Gene3D" id="3.40.430.10">
    <property type="entry name" value="Dihydrofolate Reductase, subunit A"/>
    <property type="match status" value="1"/>
</dbReference>
<organism evidence="1">
    <name type="scientific">Leptolyngbya boryana CZ1</name>
    <dbReference type="NCBI Taxonomy" id="3060204"/>
    <lineage>
        <taxon>Bacteria</taxon>
        <taxon>Bacillati</taxon>
        <taxon>Cyanobacteriota</taxon>
        <taxon>Cyanophyceae</taxon>
        <taxon>Leptolyngbyales</taxon>
        <taxon>Leptolyngbyaceae</taxon>
        <taxon>Leptolyngbya group</taxon>
        <taxon>Leptolyngbya</taxon>
    </lineage>
</organism>
<dbReference type="AlphaFoldDB" id="A0AA96WW47"/>
<dbReference type="EMBL" id="CP130144">
    <property type="protein sequence ID" value="WNZ45274.1"/>
    <property type="molecule type" value="Genomic_DNA"/>
</dbReference>
<dbReference type="InterPro" id="IPR024072">
    <property type="entry name" value="DHFR-like_dom_sf"/>
</dbReference>
<dbReference type="RefSeq" id="WP_316426993.1">
    <property type="nucleotide sequence ID" value="NZ_CP130144.1"/>
</dbReference>
<dbReference type="SUPFAM" id="SSF53597">
    <property type="entry name" value="Dihydrofolate reductase-like"/>
    <property type="match status" value="1"/>
</dbReference>
<proteinExistence type="predicted"/>
<gene>
    <name evidence="1" type="ORF">Q2T42_26145</name>
</gene>
<sequence length="64" mass="7099">MGRRTYEVGLKEGITSPYPHLKQYVVSRSLKESPDPAVELVSSDEIALIQMLKQHSGLGDVEKS</sequence>
<accession>A0AA96WW47</accession>
<reference evidence="1" key="2">
    <citation type="submission" date="2023-07" db="EMBL/GenBank/DDBJ databases">
        <authorList>
            <person name="Bai X.-H."/>
            <person name="Wang H.-H."/>
            <person name="Wang J."/>
            <person name="Ma M.-Y."/>
            <person name="Hu H.-H."/>
            <person name="Song Z.-L."/>
            <person name="Ma H.-G."/>
            <person name="Fan Y."/>
            <person name="Du C.-Y."/>
            <person name="Xu J.-C."/>
        </authorList>
    </citation>
    <scope>NUCLEOTIDE SEQUENCE</scope>
    <source>
        <strain evidence="1">CZ1</strain>
    </source>
</reference>
<name>A0AA96WW47_LEPBY</name>